<dbReference type="Proteomes" id="UP000244900">
    <property type="component" value="Chromosome"/>
</dbReference>
<sequence length="96" mass="9728">MTATAAIAFLSTRVPFLGCVVLGSGAPGPGVSYAGTEVPVPRSLLTNSEQRSWFFRFTPKDGAAGGPRGTPGRALQPPADGLPGRVATVASRGLFG</sequence>
<reference evidence="2 3" key="1">
    <citation type="submission" date="2018-05" db="EMBL/GenBank/DDBJ databases">
        <title>Complete genome sequence of sponge-derived Streptomyces sp. HNM0039.</title>
        <authorList>
            <person name="Huang X."/>
            <person name="Zhou S."/>
        </authorList>
    </citation>
    <scope>NUCLEOTIDE SEQUENCE [LARGE SCALE GENOMIC DNA]</scope>
    <source>
        <strain evidence="2 3">HNM0039</strain>
    </source>
</reference>
<name>A0A2S1SPB3_9ACTN</name>
<protein>
    <submittedName>
        <fullName evidence="2">Uncharacterized protein</fullName>
    </submittedName>
</protein>
<evidence type="ECO:0000256" key="1">
    <source>
        <dbReference type="SAM" id="MobiDB-lite"/>
    </source>
</evidence>
<proteinExistence type="predicted"/>
<evidence type="ECO:0000313" key="3">
    <source>
        <dbReference type="Proteomes" id="UP000244900"/>
    </source>
</evidence>
<gene>
    <name evidence="2" type="ORF">DDW44_05045</name>
</gene>
<organism evidence="2 3">
    <name type="scientific">Streptomyces tirandamycinicus</name>
    <dbReference type="NCBI Taxonomy" id="2174846"/>
    <lineage>
        <taxon>Bacteria</taxon>
        <taxon>Bacillati</taxon>
        <taxon>Actinomycetota</taxon>
        <taxon>Actinomycetes</taxon>
        <taxon>Kitasatosporales</taxon>
        <taxon>Streptomycetaceae</taxon>
        <taxon>Streptomyces</taxon>
    </lineage>
</organism>
<dbReference type="EMBL" id="CP029188">
    <property type="protein sequence ID" value="AWI28231.1"/>
    <property type="molecule type" value="Genomic_DNA"/>
</dbReference>
<accession>A0A2S1SPB3</accession>
<dbReference type="KEGG" id="stir:DDW44_05045"/>
<keyword evidence="3" id="KW-1185">Reference proteome</keyword>
<dbReference type="AlphaFoldDB" id="A0A2S1SPB3"/>
<feature type="region of interest" description="Disordered" evidence="1">
    <location>
        <begin position="60"/>
        <end position="85"/>
    </location>
</feature>
<evidence type="ECO:0000313" key="2">
    <source>
        <dbReference type="EMBL" id="AWI28231.1"/>
    </source>
</evidence>